<dbReference type="PANTHER" id="PTHR37549:SF1">
    <property type="entry name" value="LIPOPROTEIN LPRI"/>
    <property type="match status" value="1"/>
</dbReference>
<dbReference type="PANTHER" id="PTHR37549">
    <property type="entry name" value="LIPOPROTEIN LPRI"/>
    <property type="match status" value="1"/>
</dbReference>
<comment type="caution">
    <text evidence="3">The sequence shown here is derived from an EMBL/GenBank/DDBJ whole genome shotgun (WGS) entry which is preliminary data.</text>
</comment>
<keyword evidence="1" id="KW-0732">Signal</keyword>
<dbReference type="Pfam" id="PF07007">
    <property type="entry name" value="LprI"/>
    <property type="match status" value="1"/>
</dbReference>
<name>A0ABQ5U395_9PROT</name>
<keyword evidence="4" id="KW-1185">Reference proteome</keyword>
<evidence type="ECO:0000259" key="2">
    <source>
        <dbReference type="Pfam" id="PF07007"/>
    </source>
</evidence>
<proteinExistence type="predicted"/>
<dbReference type="Gene3D" id="1.20.1270.180">
    <property type="match status" value="1"/>
</dbReference>
<protein>
    <recommendedName>
        <fullName evidence="2">Lysozyme inhibitor LprI-like N-terminal domain-containing protein</fullName>
    </recommendedName>
</protein>
<accession>A0ABQ5U395</accession>
<dbReference type="InterPro" id="IPR009739">
    <property type="entry name" value="LprI-like_N"/>
</dbReference>
<organism evidence="3 4">
    <name type="scientific">Sneathiella chinensis</name>
    <dbReference type="NCBI Taxonomy" id="349750"/>
    <lineage>
        <taxon>Bacteria</taxon>
        <taxon>Pseudomonadati</taxon>
        <taxon>Pseudomonadota</taxon>
        <taxon>Alphaproteobacteria</taxon>
        <taxon>Sneathiellales</taxon>
        <taxon>Sneathiellaceae</taxon>
        <taxon>Sneathiella</taxon>
    </lineage>
</organism>
<evidence type="ECO:0000313" key="4">
    <source>
        <dbReference type="Proteomes" id="UP001161409"/>
    </source>
</evidence>
<dbReference type="Proteomes" id="UP001161409">
    <property type="component" value="Unassembled WGS sequence"/>
</dbReference>
<reference evidence="3" key="1">
    <citation type="journal article" date="2014" name="Int. J. Syst. Evol. Microbiol.">
        <title>Complete genome of a new Firmicutes species belonging to the dominant human colonic microbiota ('Ruminococcus bicirculans') reveals two chromosomes and a selective capacity to utilize plant glucans.</title>
        <authorList>
            <consortium name="NISC Comparative Sequencing Program"/>
            <person name="Wegmann U."/>
            <person name="Louis P."/>
            <person name="Goesmann A."/>
            <person name="Henrissat B."/>
            <person name="Duncan S.H."/>
            <person name="Flint H.J."/>
        </authorList>
    </citation>
    <scope>NUCLEOTIDE SEQUENCE</scope>
    <source>
        <strain evidence="3">NBRC 103408</strain>
    </source>
</reference>
<gene>
    <name evidence="3" type="ORF">GCM10007924_11070</name>
</gene>
<feature type="chain" id="PRO_5045474070" description="Lysozyme inhibitor LprI-like N-terminal domain-containing protein" evidence="1">
    <location>
        <begin position="21"/>
        <end position="309"/>
    </location>
</feature>
<dbReference type="InterPro" id="IPR052755">
    <property type="entry name" value="Lysozyme_Inhibitor_LprI"/>
</dbReference>
<reference evidence="3" key="2">
    <citation type="submission" date="2023-01" db="EMBL/GenBank/DDBJ databases">
        <title>Draft genome sequence of Sneathiella chinensis strain NBRC 103408.</title>
        <authorList>
            <person name="Sun Q."/>
            <person name="Mori K."/>
        </authorList>
    </citation>
    <scope>NUCLEOTIDE SEQUENCE</scope>
    <source>
        <strain evidence="3">NBRC 103408</strain>
    </source>
</reference>
<feature type="signal peptide" evidence="1">
    <location>
        <begin position="1"/>
        <end position="20"/>
    </location>
</feature>
<dbReference type="RefSeq" id="WP_169559848.1">
    <property type="nucleotide sequence ID" value="NZ_BSNF01000001.1"/>
</dbReference>
<feature type="domain" description="Lysozyme inhibitor LprI-like N-terminal" evidence="2">
    <location>
        <begin position="121"/>
        <end position="203"/>
    </location>
</feature>
<evidence type="ECO:0000256" key="1">
    <source>
        <dbReference type="SAM" id="SignalP"/>
    </source>
</evidence>
<evidence type="ECO:0000313" key="3">
    <source>
        <dbReference type="EMBL" id="GLQ05886.1"/>
    </source>
</evidence>
<sequence>MNKKLLLLILALSSLPVANALSDASGPDHFQIRAGHTAPVHETADLNAPLLFTLTEGRTGLKNRGCIGITPFGEWSQMTDAEKEEAKTKIWCQIDYFGRSGWVQNIHLAEYGLPATPTYNCARAKGAVENLICKDGELMSLDQTLTHTYQGALARAKGLDAFPGKAVNTLRATQRGWIKGRNDCWKAGENIKTCTRDQYLQRISSLEAEWALQPSEAVTFYQCGQPANEIAVSLFNTTPWPAMALEQGDRRDILVRWISPSTEQEQTDETAFDGPFTGPFGLSVTLNEEGLSLSRGNDGTDITCTPAAS</sequence>
<dbReference type="EMBL" id="BSNF01000001">
    <property type="protein sequence ID" value="GLQ05886.1"/>
    <property type="molecule type" value="Genomic_DNA"/>
</dbReference>